<evidence type="ECO:0000256" key="4">
    <source>
        <dbReference type="ARBA" id="ARBA00004613"/>
    </source>
</evidence>
<keyword evidence="11" id="KW-0378">Hydrolase</keyword>
<evidence type="ECO:0000256" key="8">
    <source>
        <dbReference type="ARBA" id="ARBA00022670"/>
    </source>
</evidence>
<evidence type="ECO:0000256" key="16">
    <source>
        <dbReference type="ARBA" id="ARBA00023145"/>
    </source>
</evidence>
<dbReference type="Pfam" id="PF04389">
    <property type="entry name" value="Peptidase_M28"/>
    <property type="match status" value="1"/>
</dbReference>
<evidence type="ECO:0000313" key="23">
    <source>
        <dbReference type="EMBL" id="KGE87829.1"/>
    </source>
</evidence>
<accession>A0A098S699</accession>
<dbReference type="AlphaFoldDB" id="A0A098S699"/>
<evidence type="ECO:0000256" key="2">
    <source>
        <dbReference type="ARBA" id="ARBA00004371"/>
    </source>
</evidence>
<keyword evidence="18" id="KW-0458">Lysosome</keyword>
<evidence type="ECO:0000256" key="12">
    <source>
        <dbReference type="ARBA" id="ARBA00022824"/>
    </source>
</evidence>
<evidence type="ECO:0000256" key="15">
    <source>
        <dbReference type="ARBA" id="ARBA00023049"/>
    </source>
</evidence>
<dbReference type="Gene3D" id="3.50.30.30">
    <property type="match status" value="1"/>
</dbReference>
<dbReference type="Proteomes" id="UP000029736">
    <property type="component" value="Unassembled WGS sequence"/>
</dbReference>
<keyword evidence="24" id="KW-1185">Reference proteome</keyword>
<evidence type="ECO:0000256" key="19">
    <source>
        <dbReference type="ARBA" id="ARBA00025833"/>
    </source>
</evidence>
<keyword evidence="15" id="KW-0482">Metalloprotease</keyword>
<evidence type="ECO:0000256" key="1">
    <source>
        <dbReference type="ARBA" id="ARBA00004240"/>
    </source>
</evidence>
<keyword evidence="7" id="KW-0121">Carboxypeptidase</keyword>
<evidence type="ECO:0000256" key="7">
    <source>
        <dbReference type="ARBA" id="ARBA00022645"/>
    </source>
</evidence>
<dbReference type="PANTHER" id="PTHR12053">
    <property type="entry name" value="PROTEASE FAMILY M28 PLASMA GLUTAMATE CARBOXYPEPTIDASE-RELATED"/>
    <property type="match status" value="1"/>
</dbReference>
<evidence type="ECO:0000256" key="9">
    <source>
        <dbReference type="ARBA" id="ARBA00022723"/>
    </source>
</evidence>
<comment type="subunit">
    <text evidence="19">Homodimer. The monomeric form is inactive while the homodimer is active.</text>
</comment>
<evidence type="ECO:0000256" key="10">
    <source>
        <dbReference type="ARBA" id="ARBA00022729"/>
    </source>
</evidence>
<dbReference type="GO" id="GO:0070573">
    <property type="term" value="F:metallodipeptidase activity"/>
    <property type="evidence" value="ECO:0007669"/>
    <property type="project" value="InterPro"/>
</dbReference>
<organism evidence="23 24">
    <name type="scientific">Phaeodactylibacter xiamenensis</name>
    <dbReference type="NCBI Taxonomy" id="1524460"/>
    <lineage>
        <taxon>Bacteria</taxon>
        <taxon>Pseudomonadati</taxon>
        <taxon>Bacteroidota</taxon>
        <taxon>Saprospiria</taxon>
        <taxon>Saprospirales</taxon>
        <taxon>Haliscomenobacteraceae</taxon>
        <taxon>Phaeodactylibacter</taxon>
    </lineage>
</organism>
<keyword evidence="17" id="KW-0325">Glycoprotein</keyword>
<evidence type="ECO:0000256" key="11">
    <source>
        <dbReference type="ARBA" id="ARBA00022801"/>
    </source>
</evidence>
<dbReference type="InterPro" id="IPR007484">
    <property type="entry name" value="Peptidase_M28"/>
</dbReference>
<reference evidence="23 24" key="1">
    <citation type="journal article" date="2014" name="Int. J. Syst. Evol. Microbiol.">
        <title>Phaeodactylibacter xiamenensis gen. nov., sp. nov., a member of the family Saprospiraceae isolated from the marine alga Phaeodactylum tricornutum.</title>
        <authorList>
            <person name="Chen Z.Jr."/>
            <person name="Lei X."/>
            <person name="Lai Q."/>
            <person name="Li Y."/>
            <person name="Zhang B."/>
            <person name="Zhang J."/>
            <person name="Zhang H."/>
            <person name="Yang L."/>
            <person name="Zheng W."/>
            <person name="Tian Y."/>
            <person name="Yu Z."/>
            <person name="Xu H.Jr."/>
            <person name="Zheng T."/>
        </authorList>
    </citation>
    <scope>NUCLEOTIDE SEQUENCE [LARGE SCALE GENOMIC DNA]</scope>
    <source>
        <strain evidence="23 24">KD52</strain>
    </source>
</reference>
<evidence type="ECO:0000256" key="13">
    <source>
        <dbReference type="ARBA" id="ARBA00022833"/>
    </source>
</evidence>
<dbReference type="STRING" id="1524460.IX84_11880"/>
<dbReference type="GO" id="GO:0046872">
    <property type="term" value="F:metal ion binding"/>
    <property type="evidence" value="ECO:0007669"/>
    <property type="project" value="UniProtKB-KW"/>
</dbReference>
<evidence type="ECO:0000313" key="24">
    <source>
        <dbReference type="Proteomes" id="UP000029736"/>
    </source>
</evidence>
<dbReference type="Gene3D" id="3.40.630.10">
    <property type="entry name" value="Zn peptidases"/>
    <property type="match status" value="1"/>
</dbReference>
<keyword evidence="6" id="KW-0964">Secreted</keyword>
<keyword evidence="9" id="KW-0479">Metal-binding</keyword>
<feature type="domain" description="Peptidase M28" evidence="22">
    <location>
        <begin position="260"/>
        <end position="442"/>
    </location>
</feature>
<dbReference type="SUPFAM" id="SSF53187">
    <property type="entry name" value="Zn-dependent exopeptidases"/>
    <property type="match status" value="1"/>
</dbReference>
<evidence type="ECO:0000256" key="5">
    <source>
        <dbReference type="ARBA" id="ARBA00014116"/>
    </source>
</evidence>
<keyword evidence="14" id="KW-0333">Golgi apparatus</keyword>
<feature type="chain" id="PRO_5001939873" description="Carboxypeptidase Q" evidence="21">
    <location>
        <begin position="18"/>
        <end position="461"/>
    </location>
</feature>
<dbReference type="GO" id="GO:0004180">
    <property type="term" value="F:carboxypeptidase activity"/>
    <property type="evidence" value="ECO:0007669"/>
    <property type="project" value="UniProtKB-KW"/>
</dbReference>
<comment type="caution">
    <text evidence="23">The sequence shown here is derived from an EMBL/GenBank/DDBJ whole genome shotgun (WGS) entry which is preliminary data.</text>
</comment>
<evidence type="ECO:0000256" key="18">
    <source>
        <dbReference type="ARBA" id="ARBA00023228"/>
    </source>
</evidence>
<evidence type="ECO:0000256" key="14">
    <source>
        <dbReference type="ARBA" id="ARBA00023034"/>
    </source>
</evidence>
<name>A0A098S699_9BACT</name>
<keyword evidence="10 21" id="KW-0732">Signal</keyword>
<evidence type="ECO:0000256" key="17">
    <source>
        <dbReference type="ARBA" id="ARBA00023180"/>
    </source>
</evidence>
<keyword evidence="16" id="KW-0865">Zymogen</keyword>
<evidence type="ECO:0000256" key="3">
    <source>
        <dbReference type="ARBA" id="ARBA00004555"/>
    </source>
</evidence>
<gene>
    <name evidence="23" type="ORF">IX84_11880</name>
</gene>
<proteinExistence type="predicted"/>
<sequence>MLSVLVLSLLAAPLIHAQDSPTDEDAFFIRKIYDHTLTNSQCYDWLQYLTRRIGGRLAGSPQAAAAVEYTRQMLDTLGLDSVWLQPVMVPHWERGEPERVRIVNSMKMGSVDLNALALGNSVGTGSAGITAEVVELRSLDEVDSLGEQLRGKIAFFNQPMDPTELNTFAAYGKAAGQRVYGASRAARYGAVGALVRSLNTRLDDIPHTGSTVYDDQADPIPAIAISTNDAELLSRLLREEPVRVYMRNNSRMLGEALSYNVIGEIRGSEYPEEIILVGGHLDSWDVGTGAHDDGAGCVHAMEVLRQIRLMGYQPKRTIRCVLFMNEENGLRGGRAYWKWSNEQKEYHTAAIESDRGGFTPRGFTADGHDEVFTKKFKRVIEWIPLLAPYGLDFEKGGSGADISGLKSQKGLLFGFKPDSQRYFDYHHTPIDGPDVVNKRELELGAASMLSLVYLIDRYGLD</sequence>
<keyword evidence="12" id="KW-0256">Endoplasmic reticulum</keyword>
<keyword evidence="13" id="KW-0862">Zinc</keyword>
<dbReference type="GO" id="GO:0005576">
    <property type="term" value="C:extracellular region"/>
    <property type="evidence" value="ECO:0007669"/>
    <property type="project" value="UniProtKB-SubCell"/>
</dbReference>
<dbReference type="GO" id="GO:0006508">
    <property type="term" value="P:proteolysis"/>
    <property type="evidence" value="ECO:0007669"/>
    <property type="project" value="UniProtKB-KW"/>
</dbReference>
<feature type="signal peptide" evidence="21">
    <location>
        <begin position="1"/>
        <end position="17"/>
    </location>
</feature>
<dbReference type="OrthoDB" id="9769665at2"/>
<dbReference type="InterPro" id="IPR039866">
    <property type="entry name" value="CPQ"/>
</dbReference>
<evidence type="ECO:0000256" key="6">
    <source>
        <dbReference type="ARBA" id="ARBA00022525"/>
    </source>
</evidence>
<protein>
    <recommendedName>
        <fullName evidence="5">Carboxypeptidase Q</fullName>
    </recommendedName>
    <alternativeName>
        <fullName evidence="20">Plasma glutamate carboxypeptidase</fullName>
    </alternativeName>
</protein>
<dbReference type="GO" id="GO:0005764">
    <property type="term" value="C:lysosome"/>
    <property type="evidence" value="ECO:0007669"/>
    <property type="project" value="UniProtKB-SubCell"/>
</dbReference>
<keyword evidence="8" id="KW-0645">Protease</keyword>
<evidence type="ECO:0000256" key="20">
    <source>
        <dbReference type="ARBA" id="ARBA00033328"/>
    </source>
</evidence>
<dbReference type="PANTHER" id="PTHR12053:SF3">
    <property type="entry name" value="CARBOXYPEPTIDASE Q"/>
    <property type="match status" value="1"/>
</dbReference>
<dbReference type="EMBL" id="JPOS01000029">
    <property type="protein sequence ID" value="KGE87829.1"/>
    <property type="molecule type" value="Genomic_DNA"/>
</dbReference>
<evidence type="ECO:0000256" key="21">
    <source>
        <dbReference type="SAM" id="SignalP"/>
    </source>
</evidence>
<evidence type="ECO:0000259" key="22">
    <source>
        <dbReference type="Pfam" id="PF04389"/>
    </source>
</evidence>
<comment type="subcellular location">
    <subcellularLocation>
        <location evidence="1">Endoplasmic reticulum</location>
    </subcellularLocation>
    <subcellularLocation>
        <location evidence="3">Golgi apparatus</location>
    </subcellularLocation>
    <subcellularLocation>
        <location evidence="2">Lysosome</location>
    </subcellularLocation>
    <subcellularLocation>
        <location evidence="4">Secreted</location>
    </subcellularLocation>
</comment>